<dbReference type="InterPro" id="IPR036388">
    <property type="entry name" value="WH-like_DNA-bd_sf"/>
</dbReference>
<evidence type="ECO:0000313" key="7">
    <source>
        <dbReference type="EMBL" id="EID76491.1"/>
    </source>
</evidence>
<protein>
    <submittedName>
        <fullName evidence="7">ECF subfamily RNA polymerase sigma-24 factor</fullName>
    </submittedName>
</protein>
<feature type="domain" description="RNA polymerase sigma-70 region 2" evidence="5">
    <location>
        <begin position="29"/>
        <end position="95"/>
    </location>
</feature>
<dbReference type="STRING" id="946077.W5A_00670"/>
<reference evidence="7 8" key="1">
    <citation type="journal article" date="2012" name="J. Bacteriol.">
        <title>Genome Sequence of the Halotolerant Bacterium Imtechella halotolerans K1T.</title>
        <authorList>
            <person name="Kumar S."/>
            <person name="Vikram S."/>
            <person name="Subramanian S."/>
            <person name="Raghava G.P."/>
            <person name="Pinnaka A.K."/>
        </authorList>
    </citation>
    <scope>NUCLEOTIDE SEQUENCE [LARGE SCALE GENOMIC DNA]</scope>
    <source>
        <strain evidence="7 8">K1</strain>
    </source>
</reference>
<comment type="similarity">
    <text evidence="1">Belongs to the sigma-70 factor family. ECF subfamily.</text>
</comment>
<dbReference type="InterPro" id="IPR013249">
    <property type="entry name" value="RNA_pol_sigma70_r4_t2"/>
</dbReference>
<dbReference type="AlphaFoldDB" id="I0WJC5"/>
<evidence type="ECO:0000256" key="1">
    <source>
        <dbReference type="ARBA" id="ARBA00010641"/>
    </source>
</evidence>
<dbReference type="NCBIfam" id="TIGR02985">
    <property type="entry name" value="Sig70_bacteroi1"/>
    <property type="match status" value="1"/>
</dbReference>
<dbReference type="EMBL" id="AJJU01000002">
    <property type="protein sequence ID" value="EID76491.1"/>
    <property type="molecule type" value="Genomic_DNA"/>
</dbReference>
<sequence>MHKEIESNSSEKFLIKEMVVGNERAFEFLYAKYYPPIYAYCFSLLKTREDAEEIVQEVFTKLWVHASDIDLNSSLKAYLYTITKNLSFNYLKKSANQHTLKESLFYRAISTRDATFEILIDKEYQSLKIEAIELLPEKRRIIYQMSRDQGMSYDDISSELNISMSTVKNQMSKALQFIRKYLQLKADVTFLLLYSLLNMFFS</sequence>
<evidence type="ECO:0000256" key="4">
    <source>
        <dbReference type="ARBA" id="ARBA00023163"/>
    </source>
</evidence>
<dbReference type="PANTHER" id="PTHR43133:SF46">
    <property type="entry name" value="RNA POLYMERASE SIGMA-70 FACTOR ECF SUBFAMILY"/>
    <property type="match status" value="1"/>
</dbReference>
<dbReference type="GO" id="GO:0006352">
    <property type="term" value="P:DNA-templated transcription initiation"/>
    <property type="evidence" value="ECO:0007669"/>
    <property type="project" value="InterPro"/>
</dbReference>
<dbReference type="InterPro" id="IPR013324">
    <property type="entry name" value="RNA_pol_sigma_r3/r4-like"/>
</dbReference>
<proteinExistence type="inferred from homology"/>
<dbReference type="SUPFAM" id="SSF88946">
    <property type="entry name" value="Sigma2 domain of RNA polymerase sigma factors"/>
    <property type="match status" value="1"/>
</dbReference>
<evidence type="ECO:0000256" key="3">
    <source>
        <dbReference type="ARBA" id="ARBA00023082"/>
    </source>
</evidence>
<dbReference type="eggNOG" id="COG1595">
    <property type="taxonomic scope" value="Bacteria"/>
</dbReference>
<dbReference type="OrthoDB" id="759001at2"/>
<dbReference type="InterPro" id="IPR014327">
    <property type="entry name" value="RNA_pol_sigma70_bacteroid"/>
</dbReference>
<dbReference type="InterPro" id="IPR007627">
    <property type="entry name" value="RNA_pol_sigma70_r2"/>
</dbReference>
<dbReference type="Gene3D" id="1.10.1740.10">
    <property type="match status" value="1"/>
</dbReference>
<feature type="domain" description="RNA polymerase sigma factor 70 region 4 type 2" evidence="6">
    <location>
        <begin position="130"/>
        <end position="177"/>
    </location>
</feature>
<dbReference type="Gene3D" id="1.10.10.10">
    <property type="entry name" value="Winged helix-like DNA-binding domain superfamily/Winged helix DNA-binding domain"/>
    <property type="match status" value="1"/>
</dbReference>
<dbReference type="PANTHER" id="PTHR43133">
    <property type="entry name" value="RNA POLYMERASE ECF-TYPE SIGMA FACTO"/>
    <property type="match status" value="1"/>
</dbReference>
<accession>I0WJC5</accession>
<dbReference type="RefSeq" id="WP_008236369.1">
    <property type="nucleotide sequence ID" value="NZ_AJJU01000002.1"/>
</dbReference>
<organism evidence="7 8">
    <name type="scientific">Imtechella halotolerans K1</name>
    <dbReference type="NCBI Taxonomy" id="946077"/>
    <lineage>
        <taxon>Bacteria</taxon>
        <taxon>Pseudomonadati</taxon>
        <taxon>Bacteroidota</taxon>
        <taxon>Flavobacteriia</taxon>
        <taxon>Flavobacteriales</taxon>
        <taxon>Flavobacteriaceae</taxon>
        <taxon>Imtechella</taxon>
    </lineage>
</organism>
<dbReference type="InterPro" id="IPR014284">
    <property type="entry name" value="RNA_pol_sigma-70_dom"/>
</dbReference>
<keyword evidence="4" id="KW-0804">Transcription</keyword>
<dbReference type="NCBIfam" id="TIGR02937">
    <property type="entry name" value="sigma70-ECF"/>
    <property type="match status" value="1"/>
</dbReference>
<dbReference type="Pfam" id="PF04542">
    <property type="entry name" value="Sigma70_r2"/>
    <property type="match status" value="1"/>
</dbReference>
<name>I0WJC5_9FLAO</name>
<gene>
    <name evidence="7" type="ORF">W5A_00670</name>
</gene>
<keyword evidence="2" id="KW-0805">Transcription regulation</keyword>
<evidence type="ECO:0000313" key="8">
    <source>
        <dbReference type="Proteomes" id="UP000005938"/>
    </source>
</evidence>
<dbReference type="Pfam" id="PF08281">
    <property type="entry name" value="Sigma70_r4_2"/>
    <property type="match status" value="1"/>
</dbReference>
<dbReference type="GO" id="GO:0003677">
    <property type="term" value="F:DNA binding"/>
    <property type="evidence" value="ECO:0007669"/>
    <property type="project" value="InterPro"/>
</dbReference>
<evidence type="ECO:0000259" key="6">
    <source>
        <dbReference type="Pfam" id="PF08281"/>
    </source>
</evidence>
<evidence type="ECO:0000259" key="5">
    <source>
        <dbReference type="Pfam" id="PF04542"/>
    </source>
</evidence>
<dbReference type="SUPFAM" id="SSF88659">
    <property type="entry name" value="Sigma3 and sigma4 domains of RNA polymerase sigma factors"/>
    <property type="match status" value="1"/>
</dbReference>
<keyword evidence="8" id="KW-1185">Reference proteome</keyword>
<dbReference type="GO" id="GO:0016987">
    <property type="term" value="F:sigma factor activity"/>
    <property type="evidence" value="ECO:0007669"/>
    <property type="project" value="UniProtKB-KW"/>
</dbReference>
<dbReference type="Proteomes" id="UP000005938">
    <property type="component" value="Unassembled WGS sequence"/>
</dbReference>
<evidence type="ECO:0000256" key="2">
    <source>
        <dbReference type="ARBA" id="ARBA00023015"/>
    </source>
</evidence>
<comment type="caution">
    <text evidence="7">The sequence shown here is derived from an EMBL/GenBank/DDBJ whole genome shotgun (WGS) entry which is preliminary data.</text>
</comment>
<keyword evidence="3" id="KW-0731">Sigma factor</keyword>
<dbReference type="InterPro" id="IPR013325">
    <property type="entry name" value="RNA_pol_sigma_r2"/>
</dbReference>
<dbReference type="InterPro" id="IPR039425">
    <property type="entry name" value="RNA_pol_sigma-70-like"/>
</dbReference>